<dbReference type="PANTHER" id="PTHR31851">
    <property type="entry name" value="FE(2+)/MN(2+) TRANSPORTER PCL1"/>
    <property type="match status" value="1"/>
</dbReference>
<name>A0ABV5I5H3_9ACTN</name>
<evidence type="ECO:0000256" key="3">
    <source>
        <dbReference type="ARBA" id="ARBA00022989"/>
    </source>
</evidence>
<keyword evidence="3 5" id="KW-1133">Transmembrane helix</keyword>
<protein>
    <submittedName>
        <fullName evidence="6">VIT1/CCC1 transporter family protein</fullName>
    </submittedName>
</protein>
<dbReference type="EMBL" id="JBHMEI010000001">
    <property type="protein sequence ID" value="MFB9199782.1"/>
    <property type="molecule type" value="Genomic_DNA"/>
</dbReference>
<evidence type="ECO:0000256" key="4">
    <source>
        <dbReference type="ARBA" id="ARBA00023136"/>
    </source>
</evidence>
<dbReference type="Pfam" id="PF01988">
    <property type="entry name" value="VIT1"/>
    <property type="match status" value="1"/>
</dbReference>
<sequence length="240" mass="24647">MTVELARPFSPEKHHSHRDVTGGWLRPAVFGAMDGLVSNVALIAGVVGAAGAGRGAVLAGFAGLVAGACSMAAGEYTSVRSQTELMRAEIAVERRELARNPDGERAELAALYRARGLDADLARRVAEGLSADPEQALRVHVREELGVDPDDLPSPYLAAGSSFVAFAMGAMVPLAPFLFGASGLFLALALSVVALFGFGAAVAVMTARPWWLGGLRQLGLGTGAAAVTFGLGHLLGVAVS</sequence>
<organism evidence="6 7">
    <name type="scientific">Nonomuraea spiralis</name>
    <dbReference type="NCBI Taxonomy" id="46182"/>
    <lineage>
        <taxon>Bacteria</taxon>
        <taxon>Bacillati</taxon>
        <taxon>Actinomycetota</taxon>
        <taxon>Actinomycetes</taxon>
        <taxon>Streptosporangiales</taxon>
        <taxon>Streptosporangiaceae</taxon>
        <taxon>Nonomuraea</taxon>
    </lineage>
</organism>
<keyword evidence="4 5" id="KW-0472">Membrane</keyword>
<keyword evidence="7" id="KW-1185">Reference proteome</keyword>
<dbReference type="Proteomes" id="UP001589647">
    <property type="component" value="Unassembled WGS sequence"/>
</dbReference>
<dbReference type="InterPro" id="IPR008217">
    <property type="entry name" value="Ccc1_fam"/>
</dbReference>
<evidence type="ECO:0000313" key="6">
    <source>
        <dbReference type="EMBL" id="MFB9199782.1"/>
    </source>
</evidence>
<accession>A0ABV5I5H3</accession>
<evidence type="ECO:0000256" key="1">
    <source>
        <dbReference type="ARBA" id="ARBA00004127"/>
    </source>
</evidence>
<feature type="transmembrane region" description="Helical" evidence="5">
    <location>
        <begin position="28"/>
        <end position="50"/>
    </location>
</feature>
<feature type="transmembrane region" description="Helical" evidence="5">
    <location>
        <begin position="156"/>
        <end position="179"/>
    </location>
</feature>
<gene>
    <name evidence="6" type="ORF">ACFFV7_01150</name>
</gene>
<feature type="transmembrane region" description="Helical" evidence="5">
    <location>
        <begin position="56"/>
        <end position="77"/>
    </location>
</feature>
<reference evidence="6 7" key="1">
    <citation type="submission" date="2024-09" db="EMBL/GenBank/DDBJ databases">
        <authorList>
            <person name="Sun Q."/>
            <person name="Mori K."/>
        </authorList>
    </citation>
    <scope>NUCLEOTIDE SEQUENCE [LARGE SCALE GENOMIC DNA]</scope>
    <source>
        <strain evidence="6 7">CCM 3426</strain>
    </source>
</reference>
<dbReference type="RefSeq" id="WP_189645464.1">
    <property type="nucleotide sequence ID" value="NZ_BMRC01000001.1"/>
</dbReference>
<evidence type="ECO:0000256" key="2">
    <source>
        <dbReference type="ARBA" id="ARBA00022692"/>
    </source>
</evidence>
<feature type="transmembrane region" description="Helical" evidence="5">
    <location>
        <begin position="185"/>
        <end position="206"/>
    </location>
</feature>
<comment type="subcellular location">
    <subcellularLocation>
        <location evidence="1">Endomembrane system</location>
        <topology evidence="1">Multi-pass membrane protein</topology>
    </subcellularLocation>
</comment>
<evidence type="ECO:0000313" key="7">
    <source>
        <dbReference type="Proteomes" id="UP001589647"/>
    </source>
</evidence>
<evidence type="ECO:0000256" key="5">
    <source>
        <dbReference type="SAM" id="Phobius"/>
    </source>
</evidence>
<keyword evidence="2 5" id="KW-0812">Transmembrane</keyword>
<proteinExistence type="predicted"/>
<feature type="transmembrane region" description="Helical" evidence="5">
    <location>
        <begin position="218"/>
        <end position="239"/>
    </location>
</feature>
<comment type="caution">
    <text evidence="6">The sequence shown here is derived from an EMBL/GenBank/DDBJ whole genome shotgun (WGS) entry which is preliminary data.</text>
</comment>